<protein>
    <submittedName>
        <fullName evidence="2">Uncharacterized protein</fullName>
    </submittedName>
</protein>
<proteinExistence type="predicted"/>
<evidence type="ECO:0000313" key="3">
    <source>
        <dbReference type="Proteomes" id="UP000028701"/>
    </source>
</evidence>
<name>A0A081CYP1_9HYPH</name>
<dbReference type="AlphaFoldDB" id="A0A081CYP1"/>
<dbReference type="RefSeq" id="WP_052816102.1">
    <property type="nucleotide sequence ID" value="NZ_BBJU01000020.1"/>
</dbReference>
<gene>
    <name evidence="2" type="ORF">RRU01S_20_00480</name>
</gene>
<feature type="transmembrane region" description="Helical" evidence="1">
    <location>
        <begin position="116"/>
        <end position="138"/>
    </location>
</feature>
<dbReference type="EMBL" id="BBJU01000020">
    <property type="protein sequence ID" value="GAK71787.1"/>
    <property type="molecule type" value="Genomic_DNA"/>
</dbReference>
<organism evidence="2 3">
    <name type="scientific">Agrobacterium rubi TR3 = NBRC 13261</name>
    <dbReference type="NCBI Taxonomy" id="1368415"/>
    <lineage>
        <taxon>Bacteria</taxon>
        <taxon>Pseudomonadati</taxon>
        <taxon>Pseudomonadota</taxon>
        <taxon>Alphaproteobacteria</taxon>
        <taxon>Hyphomicrobiales</taxon>
        <taxon>Rhizobiaceae</taxon>
        <taxon>Rhizobium/Agrobacterium group</taxon>
        <taxon>Agrobacterium</taxon>
    </lineage>
</organism>
<keyword evidence="1" id="KW-0472">Membrane</keyword>
<reference evidence="2 3" key="1">
    <citation type="submission" date="2014-08" db="EMBL/GenBank/DDBJ databases">
        <title>Whole genome shotgun sequence of Rhizobium rubi NBRC 13261.</title>
        <authorList>
            <person name="Katano-Makiyama Y."/>
            <person name="Hosoyama A."/>
            <person name="Hashimoto M."/>
            <person name="Hosoyama Y."/>
            <person name="Noguchi M."/>
            <person name="Tsuchikane K."/>
            <person name="Uohara A."/>
            <person name="Ohji S."/>
            <person name="Ichikawa N."/>
            <person name="Kimura A."/>
            <person name="Yamazoe A."/>
            <person name="Fujita N."/>
        </authorList>
    </citation>
    <scope>NUCLEOTIDE SEQUENCE [LARGE SCALE GENOMIC DNA]</scope>
    <source>
        <strain evidence="2 3">NBRC 13261</strain>
    </source>
</reference>
<sequence length="178" mass="19322">MTDNQNRNALVLYEEIVVPSPIIIQIAKSIPPEQSDVFQSWLRQLLQIRNLPISNVKKGAKAIALTLDVKLLWPSVKLIAAEIKRHGWDNRKRSHRVGLGAAAVSLAVFGNQAAGIAALGSAIGVPLWIVLGAGSMFADQLLKELSGALAAGKKTYENELGFKETYRDTIDLSANPEK</sequence>
<keyword evidence="1" id="KW-1133">Transmembrane helix</keyword>
<dbReference type="OrthoDB" id="8450075at2"/>
<evidence type="ECO:0000256" key="1">
    <source>
        <dbReference type="SAM" id="Phobius"/>
    </source>
</evidence>
<keyword evidence="1" id="KW-0812">Transmembrane</keyword>
<evidence type="ECO:0000313" key="2">
    <source>
        <dbReference type="EMBL" id="GAK71787.1"/>
    </source>
</evidence>
<comment type="caution">
    <text evidence="2">The sequence shown here is derived from an EMBL/GenBank/DDBJ whole genome shotgun (WGS) entry which is preliminary data.</text>
</comment>
<dbReference type="eggNOG" id="ENOG503369V">
    <property type="taxonomic scope" value="Bacteria"/>
</dbReference>
<dbReference type="Proteomes" id="UP000028701">
    <property type="component" value="Unassembled WGS sequence"/>
</dbReference>
<accession>A0A081CYP1</accession>